<feature type="compositionally biased region" description="Polar residues" evidence="1">
    <location>
        <begin position="489"/>
        <end position="506"/>
    </location>
</feature>
<organism evidence="2 3">
    <name type="scientific">Curvularia kusanoi</name>
    <name type="common">Cochliobolus kusanoi</name>
    <dbReference type="NCBI Taxonomy" id="90978"/>
    <lineage>
        <taxon>Eukaryota</taxon>
        <taxon>Fungi</taxon>
        <taxon>Dikarya</taxon>
        <taxon>Ascomycota</taxon>
        <taxon>Pezizomycotina</taxon>
        <taxon>Dothideomycetes</taxon>
        <taxon>Pleosporomycetidae</taxon>
        <taxon>Pleosporales</taxon>
        <taxon>Pleosporineae</taxon>
        <taxon>Pleosporaceae</taxon>
        <taxon>Curvularia</taxon>
    </lineage>
</organism>
<feature type="compositionally biased region" description="Low complexity" evidence="1">
    <location>
        <begin position="549"/>
        <end position="559"/>
    </location>
</feature>
<evidence type="ECO:0000256" key="1">
    <source>
        <dbReference type="SAM" id="MobiDB-lite"/>
    </source>
</evidence>
<feature type="region of interest" description="Disordered" evidence="1">
    <location>
        <begin position="1"/>
        <end position="21"/>
    </location>
</feature>
<feature type="compositionally biased region" description="Polar residues" evidence="1">
    <location>
        <begin position="1"/>
        <end position="11"/>
    </location>
</feature>
<evidence type="ECO:0000313" key="3">
    <source>
        <dbReference type="Proteomes" id="UP000801428"/>
    </source>
</evidence>
<feature type="region of interest" description="Disordered" evidence="1">
    <location>
        <begin position="487"/>
        <end position="506"/>
    </location>
</feature>
<comment type="caution">
    <text evidence="2">The sequence shown here is derived from an EMBL/GenBank/DDBJ whole genome shotgun (WGS) entry which is preliminary data.</text>
</comment>
<feature type="region of interest" description="Disordered" evidence="1">
    <location>
        <begin position="679"/>
        <end position="830"/>
    </location>
</feature>
<gene>
    <name evidence="2" type="ORF">E8E13_011177</name>
</gene>
<feature type="compositionally biased region" description="Polar residues" evidence="1">
    <location>
        <begin position="711"/>
        <end position="742"/>
    </location>
</feature>
<feature type="compositionally biased region" description="Low complexity" evidence="1">
    <location>
        <begin position="571"/>
        <end position="608"/>
    </location>
</feature>
<protein>
    <submittedName>
        <fullName evidence="2">Uncharacterized protein</fullName>
    </submittedName>
</protein>
<name>A0A9P4TKK2_CURKU</name>
<accession>A0A9P4TKK2</accession>
<proteinExistence type="predicted"/>
<reference evidence="2" key="1">
    <citation type="submission" date="2019-04" db="EMBL/GenBank/DDBJ databases">
        <title>Sequencing of skin fungus with MAO and IRED activity.</title>
        <authorList>
            <person name="Marsaioli A.J."/>
            <person name="Bonatto J.M.C."/>
            <person name="Reis Junior O."/>
        </authorList>
    </citation>
    <scope>NUCLEOTIDE SEQUENCE</scope>
    <source>
        <strain evidence="2">30M1</strain>
    </source>
</reference>
<keyword evidence="3" id="KW-1185">Reference proteome</keyword>
<dbReference type="OrthoDB" id="3797628at2759"/>
<feature type="compositionally biased region" description="Polar residues" evidence="1">
    <location>
        <begin position="786"/>
        <end position="799"/>
    </location>
</feature>
<sequence length="830" mass="87977">MTNETSKNATHPVQAPPRVQQNDEVARAAKRLYGSVNSVARNLDAVIYIHTHTPDAQVIRDMVQKMYALVAISSGFLEDLKMESITGGEEHKDMWSKNHHERLLNSIERCLDEFAAVGRAVRIADEQFQAHGITYGEGYLDGFYLDSQKRAQIALDECFDLVSRTKIIVKHTALARTQNLDTGEVQEALRLSRALRRPDLYAVWALKDEPYASRRLVENLGPARSTPALSIGSSHIGPASYQQHSPVNLDHMEPSCKRADWPSPAATAHLRDAKSVTTLGQASGSEKKVPTGVLATETSESTPTLKSGEHPASTSLPAPAPKEPGSVSFGEPSVIKPKGSGIPFSQKNLSDSPFADWKPSPNPFSLSPHLEAYVVHPTDQVPPVMVNGRFKTPLVKEPLVKEPLVKERLMKSHLLENRVPDRVSSRRLRQSRPPQTITANEEWHNKNMSLEEIRLADYLIGRRYPSNTGPHLRETLADVFAKNLENRQKASSADTTNPPPSNNAWQTWTASETSNAVGPEKSNESRPGISTNKQADHGTPQNPPGFPVSSPSNPTSNSEPPEPFQPPVAKTSPFTQAAPATPASTAAPSSGLFGSASTTTSTSPFAALGSEPGTKSFGEGTKHQSSFASLLAAGRNARSSASGPNPTSFGNSGGSPSDLFGESWKASVCTLFGNSGGSQSTLFGESSKGSNPNLFGSPGWSQPSVPGEPSKSPNPTLFGNSGASQSALFGESSRNPAPSTPAQAGLPVPGEGLFQNITKTPGLPSLFGKQPATASGSGPSSSGTPLFSTMSAGSGTSSPRPLFGGSMQQKGADSSGVGGKDGSQGAPKKE</sequence>
<feature type="region of interest" description="Disordered" evidence="1">
    <location>
        <begin position="228"/>
        <end position="262"/>
    </location>
</feature>
<evidence type="ECO:0000313" key="2">
    <source>
        <dbReference type="EMBL" id="KAF3008895.1"/>
    </source>
</evidence>
<feature type="compositionally biased region" description="Low complexity" evidence="1">
    <location>
        <begin position="771"/>
        <end position="785"/>
    </location>
</feature>
<dbReference type="Proteomes" id="UP000801428">
    <property type="component" value="Unassembled WGS sequence"/>
</dbReference>
<feature type="region of interest" description="Disordered" evidence="1">
    <location>
        <begin position="276"/>
        <end position="347"/>
    </location>
</feature>
<dbReference type="AlphaFoldDB" id="A0A9P4TKK2"/>
<dbReference type="EMBL" id="SWKU01000003">
    <property type="protein sequence ID" value="KAF3008895.1"/>
    <property type="molecule type" value="Genomic_DNA"/>
</dbReference>
<feature type="compositionally biased region" description="Basic and acidic residues" evidence="1">
    <location>
        <begin position="250"/>
        <end position="260"/>
    </location>
</feature>
<feature type="compositionally biased region" description="Polar residues" evidence="1">
    <location>
        <begin position="679"/>
        <end position="704"/>
    </location>
</feature>
<feature type="compositionally biased region" description="Low complexity" evidence="1">
    <location>
        <begin position="628"/>
        <end position="643"/>
    </location>
</feature>
<feature type="region of interest" description="Disordered" evidence="1">
    <location>
        <begin position="511"/>
        <end position="657"/>
    </location>
</feature>
<feature type="compositionally biased region" description="Polar residues" evidence="1">
    <location>
        <begin position="296"/>
        <end position="305"/>
    </location>
</feature>